<evidence type="ECO:0000256" key="3">
    <source>
        <dbReference type="ARBA" id="ARBA00022917"/>
    </source>
</evidence>
<dbReference type="RefSeq" id="XP_069201881.1">
    <property type="nucleotide sequence ID" value="XM_069347276.1"/>
</dbReference>
<comment type="caution">
    <text evidence="6">The sequence shown here is derived from an EMBL/GenBank/DDBJ whole genome shotgun (WGS) entry which is preliminary data.</text>
</comment>
<dbReference type="PANTHER" id="PTHR10938">
    <property type="entry name" value="TRANSLATION INITIATION FACTOR IF-3"/>
    <property type="match status" value="1"/>
</dbReference>
<evidence type="ECO:0000259" key="5">
    <source>
        <dbReference type="Pfam" id="PF00707"/>
    </source>
</evidence>
<protein>
    <recommendedName>
        <fullName evidence="5">Translation initiation factor 3 C-terminal domain-containing protein</fullName>
    </recommendedName>
</protein>
<dbReference type="InterPro" id="IPR036788">
    <property type="entry name" value="T_IF-3_C_sf"/>
</dbReference>
<accession>A0ABR3PHJ4</accession>
<dbReference type="InterPro" id="IPR001288">
    <property type="entry name" value="Translation_initiation_fac_3"/>
</dbReference>
<dbReference type="GeneID" id="95980908"/>
<keyword evidence="3" id="KW-0648">Protein biosynthesis</keyword>
<dbReference type="SUPFAM" id="SSF55200">
    <property type="entry name" value="Translation initiation factor IF3, C-terminal domain"/>
    <property type="match status" value="1"/>
</dbReference>
<sequence length="309" mass="34810">MNCNGSMTSARALYRVFIQPTLQQSSSATTIRSLHQSTNRILTRSLRPRPEAPYVPKTARVSHFSTSTSRPATRPPEKRTQLWDEEIRARLVRVVDPETQALLPAQGLRRVLQTFDRKTHRLVAMTGPPKSNNKGSNNKARGKASANNEEDDAAGDEVEAGQKTNSQQRRQQWLLDMEAEEAEEWIPTCRIISKKDQYLAEKARRKQQTLVKKASGEANTKIIELSWAIDSNDLSHRLKRVKEFLEDGKRVEVVIAKKKGGRKATPEECQGVVQKVKEAVEAIECAKTLKDMEGKMGLTATMFFEGVKK</sequence>
<feature type="compositionally biased region" description="Low complexity" evidence="4">
    <location>
        <begin position="130"/>
        <end position="147"/>
    </location>
</feature>
<reference evidence="6 7" key="1">
    <citation type="submission" date="2024-07" db="EMBL/GenBank/DDBJ databases">
        <title>Draft sequence of the Neodothiora populina.</title>
        <authorList>
            <person name="Drown D.D."/>
            <person name="Schuette U.S."/>
            <person name="Buechlein A.B."/>
            <person name="Rusch D.R."/>
            <person name="Winton L.W."/>
            <person name="Adams G.A."/>
        </authorList>
    </citation>
    <scope>NUCLEOTIDE SEQUENCE [LARGE SCALE GENOMIC DNA]</scope>
    <source>
        <strain evidence="6 7">CPC 39397</strain>
    </source>
</reference>
<feature type="region of interest" description="Disordered" evidence="4">
    <location>
        <begin position="121"/>
        <end position="169"/>
    </location>
</feature>
<dbReference type="Proteomes" id="UP001562354">
    <property type="component" value="Unassembled WGS sequence"/>
</dbReference>
<gene>
    <name evidence="6" type="ORF">AAFC00_007209</name>
</gene>
<proteinExistence type="inferred from homology"/>
<comment type="similarity">
    <text evidence="1">Belongs to the IF-3 family.</text>
</comment>
<evidence type="ECO:0000256" key="2">
    <source>
        <dbReference type="ARBA" id="ARBA00022540"/>
    </source>
</evidence>
<evidence type="ECO:0000256" key="4">
    <source>
        <dbReference type="SAM" id="MobiDB-lite"/>
    </source>
</evidence>
<organism evidence="6 7">
    <name type="scientific">Neodothiora populina</name>
    <dbReference type="NCBI Taxonomy" id="2781224"/>
    <lineage>
        <taxon>Eukaryota</taxon>
        <taxon>Fungi</taxon>
        <taxon>Dikarya</taxon>
        <taxon>Ascomycota</taxon>
        <taxon>Pezizomycotina</taxon>
        <taxon>Dothideomycetes</taxon>
        <taxon>Dothideomycetidae</taxon>
        <taxon>Dothideales</taxon>
        <taxon>Dothioraceae</taxon>
        <taxon>Neodothiora</taxon>
    </lineage>
</organism>
<dbReference type="Gene3D" id="3.30.110.10">
    <property type="entry name" value="Translation initiation factor 3 (IF-3), C-terminal domain"/>
    <property type="match status" value="1"/>
</dbReference>
<evidence type="ECO:0000313" key="7">
    <source>
        <dbReference type="Proteomes" id="UP001562354"/>
    </source>
</evidence>
<feature type="domain" description="Translation initiation factor 3 C-terminal" evidence="5">
    <location>
        <begin position="220"/>
        <end position="296"/>
    </location>
</feature>
<feature type="compositionally biased region" description="Acidic residues" evidence="4">
    <location>
        <begin position="148"/>
        <end position="159"/>
    </location>
</feature>
<evidence type="ECO:0000313" key="6">
    <source>
        <dbReference type="EMBL" id="KAL1305608.1"/>
    </source>
</evidence>
<keyword evidence="7" id="KW-1185">Reference proteome</keyword>
<dbReference type="PANTHER" id="PTHR10938:SF0">
    <property type="entry name" value="TRANSLATION INITIATION FACTOR IF-3, MITOCHONDRIAL"/>
    <property type="match status" value="1"/>
</dbReference>
<dbReference type="Pfam" id="PF00707">
    <property type="entry name" value="IF3_C"/>
    <property type="match status" value="1"/>
</dbReference>
<dbReference type="InterPro" id="IPR019815">
    <property type="entry name" value="Translation_initiation_fac_3_C"/>
</dbReference>
<dbReference type="EMBL" id="JBFMKM010000006">
    <property type="protein sequence ID" value="KAL1305608.1"/>
    <property type="molecule type" value="Genomic_DNA"/>
</dbReference>
<evidence type="ECO:0000256" key="1">
    <source>
        <dbReference type="ARBA" id="ARBA00005439"/>
    </source>
</evidence>
<name>A0ABR3PHJ4_9PEZI</name>
<keyword evidence="2" id="KW-0396">Initiation factor</keyword>